<comment type="caution">
    <text evidence="1">The sequence shown here is derived from an EMBL/GenBank/DDBJ whole genome shotgun (WGS) entry which is preliminary data.</text>
</comment>
<sequence length="59" mass="7288">MKITSDIEYLENNFHQKRKECEKNCEGIYAKIAWKFWQIYCIRQPKNCIREKNSLEFNN</sequence>
<evidence type="ECO:0000313" key="1">
    <source>
        <dbReference type="EMBL" id="RNA25290.1"/>
    </source>
</evidence>
<dbReference type="Proteomes" id="UP000276133">
    <property type="component" value="Unassembled WGS sequence"/>
</dbReference>
<evidence type="ECO:0000313" key="2">
    <source>
        <dbReference type="Proteomes" id="UP000276133"/>
    </source>
</evidence>
<proteinExistence type="predicted"/>
<gene>
    <name evidence="1" type="ORF">BpHYR1_048660</name>
</gene>
<organism evidence="1 2">
    <name type="scientific">Brachionus plicatilis</name>
    <name type="common">Marine rotifer</name>
    <name type="synonym">Brachionus muelleri</name>
    <dbReference type="NCBI Taxonomy" id="10195"/>
    <lineage>
        <taxon>Eukaryota</taxon>
        <taxon>Metazoa</taxon>
        <taxon>Spiralia</taxon>
        <taxon>Gnathifera</taxon>
        <taxon>Rotifera</taxon>
        <taxon>Eurotatoria</taxon>
        <taxon>Monogononta</taxon>
        <taxon>Pseudotrocha</taxon>
        <taxon>Ploima</taxon>
        <taxon>Brachionidae</taxon>
        <taxon>Brachionus</taxon>
    </lineage>
</organism>
<name>A0A3M7RPG0_BRAPC</name>
<reference evidence="1 2" key="1">
    <citation type="journal article" date="2018" name="Sci. Rep.">
        <title>Genomic signatures of local adaptation to the degree of environmental predictability in rotifers.</title>
        <authorList>
            <person name="Franch-Gras L."/>
            <person name="Hahn C."/>
            <person name="Garcia-Roger E.M."/>
            <person name="Carmona M.J."/>
            <person name="Serra M."/>
            <person name="Gomez A."/>
        </authorList>
    </citation>
    <scope>NUCLEOTIDE SEQUENCE [LARGE SCALE GENOMIC DNA]</scope>
    <source>
        <strain evidence="1">HYR1</strain>
    </source>
</reference>
<accession>A0A3M7RPG0</accession>
<dbReference type="AlphaFoldDB" id="A0A3M7RPG0"/>
<keyword evidence="2" id="KW-1185">Reference proteome</keyword>
<protein>
    <submittedName>
        <fullName evidence="1">Uncharacterized protein</fullName>
    </submittedName>
</protein>
<dbReference type="EMBL" id="REGN01002949">
    <property type="protein sequence ID" value="RNA25290.1"/>
    <property type="molecule type" value="Genomic_DNA"/>
</dbReference>